<keyword evidence="7" id="KW-0547">Nucleotide-binding</keyword>
<evidence type="ECO:0000256" key="10">
    <source>
        <dbReference type="ARBA" id="ARBA00023134"/>
    </source>
</evidence>
<dbReference type="Gene3D" id="1.10.1410.40">
    <property type="match status" value="1"/>
</dbReference>
<keyword evidence="16" id="KW-1185">Reference proteome</keyword>
<name>B4LQ56_DROVI</name>
<evidence type="ECO:0000256" key="3">
    <source>
        <dbReference type="ARBA" id="ARBA00008307"/>
    </source>
</evidence>
<evidence type="ECO:0000256" key="1">
    <source>
        <dbReference type="ARBA" id="ARBA00001936"/>
    </source>
</evidence>
<reference evidence="14" key="2">
    <citation type="journal article" date="2008" name="Bioinformatics">
        <title>Assembly reconciliation.</title>
        <authorList>
            <person name="Zimin A.V."/>
            <person name="Smith D.R."/>
            <person name="Sutton G."/>
            <person name="Yorke J.A."/>
        </authorList>
    </citation>
    <scope>NUCLEOTIDE SEQUENCE</scope>
    <source>
        <strain evidence="14">TSC#15010-1051.87</strain>
    </source>
</reference>
<comment type="similarity">
    <text evidence="3">Belongs to the mab-21 family.</text>
</comment>
<dbReference type="OMA" id="YERCSWH"/>
<evidence type="ECO:0000256" key="9">
    <source>
        <dbReference type="ARBA" id="ARBA00022842"/>
    </source>
</evidence>
<dbReference type="HOGENOM" id="CLU_068973_0_0_1"/>
<dbReference type="AlphaFoldDB" id="B4LQ56"/>
<dbReference type="InterPro" id="IPR046903">
    <property type="entry name" value="Mab-21-like_nuc_Trfase"/>
</dbReference>
<evidence type="ECO:0000259" key="13">
    <source>
        <dbReference type="Pfam" id="PF20266"/>
    </source>
</evidence>
<feature type="domain" description="Mab-21-like HhH/H2TH-like" evidence="13">
    <location>
        <begin position="227"/>
        <end position="317"/>
    </location>
</feature>
<keyword evidence="11" id="KW-0464">Manganese</keyword>
<protein>
    <submittedName>
        <fullName evidence="14">Uncharacterized protein, isoform A</fullName>
    </submittedName>
    <submittedName>
        <fullName evidence="15">Uncharacterized protein, isoform B</fullName>
    </submittedName>
</protein>
<evidence type="ECO:0000313" key="16">
    <source>
        <dbReference type="Proteomes" id="UP000008792"/>
    </source>
</evidence>
<dbReference type="InParanoid" id="B4LQ56"/>
<evidence type="ECO:0000313" key="15">
    <source>
        <dbReference type="EMBL" id="KRF79933.1"/>
    </source>
</evidence>
<comment type="cofactor">
    <cofactor evidence="1">
        <name>Mn(2+)</name>
        <dbReference type="ChEBI" id="CHEBI:29035"/>
    </cofactor>
</comment>
<keyword evidence="4" id="KW-0808">Transferase</keyword>
<gene>
    <name evidence="14" type="primary">Dvir\GJ21980</name>
    <name evidence="14" type="ORF">Dvir_GJ21980</name>
</gene>
<evidence type="ECO:0000256" key="5">
    <source>
        <dbReference type="ARBA" id="ARBA00022695"/>
    </source>
</evidence>
<evidence type="ECO:0000256" key="4">
    <source>
        <dbReference type="ARBA" id="ARBA00022679"/>
    </source>
</evidence>
<dbReference type="eggNOG" id="ENOG502S61H">
    <property type="taxonomic scope" value="Eukaryota"/>
</dbReference>
<reference evidence="14 16" key="1">
    <citation type="journal article" date="2007" name="Nature">
        <title>Evolution of genes and genomes on the Drosophila phylogeny.</title>
        <authorList>
            <consortium name="Drosophila 12 Genomes Consortium"/>
            <person name="Clark A.G."/>
            <person name="Eisen M.B."/>
            <person name="Smith D.R."/>
            <person name="Bergman C.M."/>
            <person name="Oliver B."/>
            <person name="Markow T.A."/>
            <person name="Kaufman T.C."/>
            <person name="Kellis M."/>
            <person name="Gelbart W."/>
            <person name="Iyer V.N."/>
            <person name="Pollard D.A."/>
            <person name="Sackton T.B."/>
            <person name="Larracuente A.M."/>
            <person name="Singh N.D."/>
            <person name="Abad J.P."/>
            <person name="Abt D.N."/>
            <person name="Adryan B."/>
            <person name="Aguade M."/>
            <person name="Akashi H."/>
            <person name="Anderson W.W."/>
            <person name="Aquadro C.F."/>
            <person name="Ardell D.H."/>
            <person name="Arguello R."/>
            <person name="Artieri C.G."/>
            <person name="Barbash D.A."/>
            <person name="Barker D."/>
            <person name="Barsanti P."/>
            <person name="Batterham P."/>
            <person name="Batzoglou S."/>
            <person name="Begun D."/>
            <person name="Bhutkar A."/>
            <person name="Blanco E."/>
            <person name="Bosak S.A."/>
            <person name="Bradley R.K."/>
            <person name="Brand A.D."/>
            <person name="Brent M.R."/>
            <person name="Brooks A.N."/>
            <person name="Brown R.H."/>
            <person name="Butlin R.K."/>
            <person name="Caggese C."/>
            <person name="Calvi B.R."/>
            <person name="Bernardo de Carvalho A."/>
            <person name="Caspi A."/>
            <person name="Castrezana S."/>
            <person name="Celniker S.E."/>
            <person name="Chang J.L."/>
            <person name="Chapple C."/>
            <person name="Chatterji S."/>
            <person name="Chinwalla A."/>
            <person name="Civetta A."/>
            <person name="Clifton S.W."/>
            <person name="Comeron J.M."/>
            <person name="Costello J.C."/>
            <person name="Coyne J.A."/>
            <person name="Daub J."/>
            <person name="David R.G."/>
            <person name="Delcher A.L."/>
            <person name="Delehaunty K."/>
            <person name="Do C.B."/>
            <person name="Ebling H."/>
            <person name="Edwards K."/>
            <person name="Eickbush T."/>
            <person name="Evans J.D."/>
            <person name="Filipski A."/>
            <person name="Findeiss S."/>
            <person name="Freyhult E."/>
            <person name="Fulton L."/>
            <person name="Fulton R."/>
            <person name="Garcia A.C."/>
            <person name="Gardiner A."/>
            <person name="Garfield D.A."/>
            <person name="Garvin B.E."/>
            <person name="Gibson G."/>
            <person name="Gilbert D."/>
            <person name="Gnerre S."/>
            <person name="Godfrey J."/>
            <person name="Good R."/>
            <person name="Gotea V."/>
            <person name="Gravely B."/>
            <person name="Greenberg A.J."/>
            <person name="Griffiths-Jones S."/>
            <person name="Gross S."/>
            <person name="Guigo R."/>
            <person name="Gustafson E.A."/>
            <person name="Haerty W."/>
            <person name="Hahn M.W."/>
            <person name="Halligan D.L."/>
            <person name="Halpern A.L."/>
            <person name="Halter G.M."/>
            <person name="Han M.V."/>
            <person name="Heger A."/>
            <person name="Hillier L."/>
            <person name="Hinrichs A.S."/>
            <person name="Holmes I."/>
            <person name="Hoskins R.A."/>
            <person name="Hubisz M.J."/>
            <person name="Hultmark D."/>
            <person name="Huntley M.A."/>
            <person name="Jaffe D.B."/>
            <person name="Jagadeeshan S."/>
            <person name="Jeck W.R."/>
            <person name="Johnson J."/>
            <person name="Jones C.D."/>
            <person name="Jordan W.C."/>
            <person name="Karpen G.H."/>
            <person name="Kataoka E."/>
            <person name="Keightley P.D."/>
            <person name="Kheradpour P."/>
            <person name="Kirkness E.F."/>
            <person name="Koerich L.B."/>
            <person name="Kristiansen K."/>
            <person name="Kudrna D."/>
            <person name="Kulathinal R.J."/>
            <person name="Kumar S."/>
            <person name="Kwok R."/>
            <person name="Lander E."/>
            <person name="Langley C.H."/>
            <person name="Lapoint R."/>
            <person name="Lazzaro B.P."/>
            <person name="Lee S.J."/>
            <person name="Levesque L."/>
            <person name="Li R."/>
            <person name="Lin C.F."/>
            <person name="Lin M.F."/>
            <person name="Lindblad-Toh K."/>
            <person name="Llopart A."/>
            <person name="Long M."/>
            <person name="Low L."/>
            <person name="Lozovsky E."/>
            <person name="Lu J."/>
            <person name="Luo M."/>
            <person name="Machado C.A."/>
            <person name="Makalowski W."/>
            <person name="Marzo M."/>
            <person name="Matsuda M."/>
            <person name="Matzkin L."/>
            <person name="McAllister B."/>
            <person name="McBride C.S."/>
            <person name="McKernan B."/>
            <person name="McKernan K."/>
            <person name="Mendez-Lago M."/>
            <person name="Minx P."/>
            <person name="Mollenhauer M.U."/>
            <person name="Montooth K."/>
            <person name="Mount S.M."/>
            <person name="Mu X."/>
            <person name="Myers E."/>
            <person name="Negre B."/>
            <person name="Newfeld S."/>
            <person name="Nielsen R."/>
            <person name="Noor M.A."/>
            <person name="O'Grady P."/>
            <person name="Pachter L."/>
            <person name="Papaceit M."/>
            <person name="Parisi M.J."/>
            <person name="Parisi M."/>
            <person name="Parts L."/>
            <person name="Pedersen J.S."/>
            <person name="Pesole G."/>
            <person name="Phillippy A.M."/>
            <person name="Ponting C.P."/>
            <person name="Pop M."/>
            <person name="Porcelli D."/>
            <person name="Powell J.R."/>
            <person name="Prohaska S."/>
            <person name="Pruitt K."/>
            <person name="Puig M."/>
            <person name="Quesneville H."/>
            <person name="Ram K.R."/>
            <person name="Rand D."/>
            <person name="Rasmussen M.D."/>
            <person name="Reed L.K."/>
            <person name="Reenan R."/>
            <person name="Reily A."/>
            <person name="Remington K.A."/>
            <person name="Rieger T.T."/>
            <person name="Ritchie M.G."/>
            <person name="Robin C."/>
            <person name="Rogers Y.H."/>
            <person name="Rohde C."/>
            <person name="Rozas J."/>
            <person name="Rubenfield M.J."/>
            <person name="Ruiz A."/>
            <person name="Russo S."/>
            <person name="Salzberg S.L."/>
            <person name="Sanchez-Gracia A."/>
            <person name="Saranga D.J."/>
            <person name="Sato H."/>
            <person name="Schaeffer S.W."/>
            <person name="Schatz M.C."/>
            <person name="Schlenke T."/>
            <person name="Schwartz R."/>
            <person name="Segarra C."/>
            <person name="Singh R.S."/>
            <person name="Sirot L."/>
            <person name="Sirota M."/>
            <person name="Sisneros N.B."/>
            <person name="Smith C.D."/>
            <person name="Smith T.F."/>
            <person name="Spieth J."/>
            <person name="Stage D.E."/>
            <person name="Stark A."/>
            <person name="Stephan W."/>
            <person name="Strausberg R.L."/>
            <person name="Strempel S."/>
            <person name="Sturgill D."/>
            <person name="Sutton G."/>
            <person name="Sutton G.G."/>
            <person name="Tao W."/>
            <person name="Teichmann S."/>
            <person name="Tobari Y.N."/>
            <person name="Tomimura Y."/>
            <person name="Tsolas J.M."/>
            <person name="Valente V.L."/>
            <person name="Venter E."/>
            <person name="Venter J.C."/>
            <person name="Vicario S."/>
            <person name="Vieira F.G."/>
            <person name="Vilella A.J."/>
            <person name="Villasante A."/>
            <person name="Walenz B."/>
            <person name="Wang J."/>
            <person name="Wasserman M."/>
            <person name="Watts T."/>
            <person name="Wilson D."/>
            <person name="Wilson R.K."/>
            <person name="Wing R.A."/>
            <person name="Wolfner M.F."/>
            <person name="Wong A."/>
            <person name="Wong G.K."/>
            <person name="Wu C.I."/>
            <person name="Wu G."/>
            <person name="Yamamoto D."/>
            <person name="Yang H.P."/>
            <person name="Yang S.P."/>
            <person name="Yorke J.A."/>
            <person name="Yoshida K."/>
            <person name="Zdobnov E."/>
            <person name="Zhang P."/>
            <person name="Zhang Y."/>
            <person name="Zimin A.V."/>
            <person name="Baldwin J."/>
            <person name="Abdouelleil A."/>
            <person name="Abdulkadir J."/>
            <person name="Abebe A."/>
            <person name="Abera B."/>
            <person name="Abreu J."/>
            <person name="Acer S.C."/>
            <person name="Aftuck L."/>
            <person name="Alexander A."/>
            <person name="An P."/>
            <person name="Anderson E."/>
            <person name="Anderson S."/>
            <person name="Arachi H."/>
            <person name="Azer M."/>
            <person name="Bachantsang P."/>
            <person name="Barry A."/>
            <person name="Bayul T."/>
            <person name="Berlin A."/>
            <person name="Bessette D."/>
            <person name="Bloom T."/>
            <person name="Blye J."/>
            <person name="Boguslavskiy L."/>
            <person name="Bonnet C."/>
            <person name="Boukhgalter B."/>
            <person name="Bourzgui I."/>
            <person name="Brown A."/>
            <person name="Cahill P."/>
            <person name="Channer S."/>
            <person name="Cheshatsang Y."/>
            <person name="Chuda L."/>
            <person name="Citroen M."/>
            <person name="Collymore A."/>
            <person name="Cooke P."/>
            <person name="Costello M."/>
            <person name="D'Aco K."/>
            <person name="Daza R."/>
            <person name="De Haan G."/>
            <person name="DeGray S."/>
            <person name="DeMaso C."/>
            <person name="Dhargay N."/>
            <person name="Dooley K."/>
            <person name="Dooley E."/>
            <person name="Doricent M."/>
            <person name="Dorje P."/>
            <person name="Dorjee K."/>
            <person name="Dupes A."/>
            <person name="Elong R."/>
            <person name="Falk J."/>
            <person name="Farina A."/>
            <person name="Faro S."/>
            <person name="Ferguson D."/>
            <person name="Fisher S."/>
            <person name="Foley C.D."/>
            <person name="Franke A."/>
            <person name="Friedrich D."/>
            <person name="Gadbois L."/>
            <person name="Gearin G."/>
            <person name="Gearin C.R."/>
            <person name="Giannoukos G."/>
            <person name="Goode T."/>
            <person name="Graham J."/>
            <person name="Grandbois E."/>
            <person name="Grewal S."/>
            <person name="Gyaltsen K."/>
            <person name="Hafez N."/>
            <person name="Hagos B."/>
            <person name="Hall J."/>
            <person name="Henson C."/>
            <person name="Hollinger A."/>
            <person name="Honan T."/>
            <person name="Huard M.D."/>
            <person name="Hughes L."/>
            <person name="Hurhula B."/>
            <person name="Husby M.E."/>
            <person name="Kamat A."/>
            <person name="Kanga B."/>
            <person name="Kashin S."/>
            <person name="Khazanovich D."/>
            <person name="Kisner P."/>
            <person name="Lance K."/>
            <person name="Lara M."/>
            <person name="Lee W."/>
            <person name="Lennon N."/>
            <person name="Letendre F."/>
            <person name="LeVine R."/>
            <person name="Lipovsky A."/>
            <person name="Liu X."/>
            <person name="Liu J."/>
            <person name="Liu S."/>
            <person name="Lokyitsang T."/>
            <person name="Lokyitsang Y."/>
            <person name="Lubonja R."/>
            <person name="Lui A."/>
            <person name="MacDonald P."/>
            <person name="Magnisalis V."/>
            <person name="Maru K."/>
            <person name="Matthews C."/>
            <person name="McCusker W."/>
            <person name="McDonough S."/>
            <person name="Mehta T."/>
            <person name="Meldrim J."/>
            <person name="Meneus L."/>
            <person name="Mihai O."/>
            <person name="Mihalev A."/>
            <person name="Mihova T."/>
            <person name="Mittelman R."/>
            <person name="Mlenga V."/>
            <person name="Montmayeur A."/>
            <person name="Mulrain L."/>
            <person name="Navidi A."/>
            <person name="Naylor J."/>
            <person name="Negash T."/>
            <person name="Nguyen T."/>
            <person name="Nguyen N."/>
            <person name="Nicol R."/>
            <person name="Norbu C."/>
            <person name="Norbu N."/>
            <person name="Novod N."/>
            <person name="O'Neill B."/>
            <person name="Osman S."/>
            <person name="Markiewicz E."/>
            <person name="Oyono O.L."/>
            <person name="Patti C."/>
            <person name="Phunkhang P."/>
            <person name="Pierre F."/>
            <person name="Priest M."/>
            <person name="Raghuraman S."/>
            <person name="Rege F."/>
            <person name="Reyes R."/>
            <person name="Rise C."/>
            <person name="Rogov P."/>
            <person name="Ross K."/>
            <person name="Ryan E."/>
            <person name="Settipalli S."/>
            <person name="Shea T."/>
            <person name="Sherpa N."/>
            <person name="Shi L."/>
            <person name="Shih D."/>
            <person name="Sparrow T."/>
            <person name="Spaulding J."/>
            <person name="Stalker J."/>
            <person name="Stange-Thomann N."/>
            <person name="Stavropoulos S."/>
            <person name="Stone C."/>
            <person name="Strader C."/>
            <person name="Tesfaye S."/>
            <person name="Thomson T."/>
            <person name="Thoulutsang Y."/>
            <person name="Thoulutsang D."/>
            <person name="Topham K."/>
            <person name="Topping I."/>
            <person name="Tsamla T."/>
            <person name="Vassiliev H."/>
            <person name="Vo A."/>
            <person name="Wangchuk T."/>
            <person name="Wangdi T."/>
            <person name="Weiand M."/>
            <person name="Wilkinson J."/>
            <person name="Wilson A."/>
            <person name="Yadav S."/>
            <person name="Young G."/>
            <person name="Yu Q."/>
            <person name="Zembek L."/>
            <person name="Zhong D."/>
            <person name="Zimmer A."/>
            <person name="Zwirko Z."/>
            <person name="Jaffe D.B."/>
            <person name="Alvarez P."/>
            <person name="Brockman W."/>
            <person name="Butler J."/>
            <person name="Chin C."/>
            <person name="Gnerre S."/>
            <person name="Grabherr M."/>
            <person name="Kleber M."/>
            <person name="Mauceli E."/>
            <person name="MacCallum I."/>
        </authorList>
    </citation>
    <scope>NUCLEOTIDE SEQUENCE [LARGE SCALE GENOMIC DNA]</scope>
    <source>
        <strain evidence="14">TSC#15010-1051.87</strain>
        <strain evidence="16">Tucson 15010-1051.87</strain>
    </source>
</reference>
<evidence type="ECO:0000256" key="2">
    <source>
        <dbReference type="ARBA" id="ARBA00001946"/>
    </source>
</evidence>
<dbReference type="SMART" id="SM01265">
    <property type="entry name" value="Mab-21"/>
    <property type="match status" value="1"/>
</dbReference>
<dbReference type="EMBL" id="CH940648">
    <property type="protein sequence ID" value="EDW61341.1"/>
    <property type="molecule type" value="Genomic_DNA"/>
</dbReference>
<proteinExistence type="inferred from homology"/>
<evidence type="ECO:0000256" key="6">
    <source>
        <dbReference type="ARBA" id="ARBA00022723"/>
    </source>
</evidence>
<feature type="domain" description="Mab-21-like nucleotidyltransferase" evidence="12">
    <location>
        <begin position="68"/>
        <end position="192"/>
    </location>
</feature>
<comment type="cofactor">
    <cofactor evidence="2">
        <name>Mg(2+)</name>
        <dbReference type="ChEBI" id="CHEBI:18420"/>
    </cofactor>
</comment>
<dbReference type="Proteomes" id="UP000008792">
    <property type="component" value="Unassembled WGS sequence"/>
</dbReference>
<dbReference type="InterPro" id="IPR046906">
    <property type="entry name" value="Mab-21_HhH/H2TH-like"/>
</dbReference>
<evidence type="ECO:0000256" key="7">
    <source>
        <dbReference type="ARBA" id="ARBA00022741"/>
    </source>
</evidence>
<dbReference type="GO" id="GO:0046872">
    <property type="term" value="F:metal ion binding"/>
    <property type="evidence" value="ECO:0007669"/>
    <property type="project" value="UniProtKB-KW"/>
</dbReference>
<dbReference type="PANTHER" id="PTHR10656:SF42">
    <property type="entry name" value="CYCLIC GMP-AMP SYNTHASE-LIKE PROTEIN-RELATED"/>
    <property type="match status" value="1"/>
</dbReference>
<sequence length="344" mass="40356">MSNFEFCLREIADDIRNPNDSINANDFFAVKDYVLSIMRNQDNYFRKICQNDILFGSMAHDVRLYDDDELDVLMELRFPAYSRIEQVDDEQHPGMVFLDFSDACVDNMVFKRLANNNRMYMNRYSLKRWLNNIFVNALDNYGNVVYGDYDEYTLGYEWRGITYTITAESPSRIFNIDFVPAVKIVRPKSGTWLAIPKYTSGNTHHFTFMISNAQAELQHVDRCGQALRDALRLLQALRNAKQLWQLRCYHFVTLAIWLARRVGHTKMFHLSVSELFLMLLSDLCDALLEGHLPYVWNSQMNLLGNFSDNELSQYISELCNAYNVLDSYSYKPTVSFARCRRFFD</sequence>
<evidence type="ECO:0000313" key="14">
    <source>
        <dbReference type="EMBL" id="EDW61341.1"/>
    </source>
</evidence>
<keyword evidence="8" id="KW-0067">ATP-binding</keyword>
<evidence type="ECO:0000259" key="12">
    <source>
        <dbReference type="Pfam" id="PF03281"/>
    </source>
</evidence>
<keyword evidence="9" id="KW-0460">Magnesium</keyword>
<dbReference type="Pfam" id="PF20266">
    <property type="entry name" value="Mab-21_C"/>
    <property type="match status" value="1"/>
</dbReference>
<reference evidence="14" key="3">
    <citation type="submission" date="2008-06" db="EMBL/GenBank/DDBJ databases">
        <authorList>
            <consortium name="FlyBase"/>
        </authorList>
    </citation>
    <scope>NUCLEOTIDE SEQUENCE</scope>
    <source>
        <strain evidence="14">TSC#15010-1051.87</strain>
    </source>
</reference>
<dbReference type="OrthoDB" id="6054650at2759"/>
<dbReference type="InterPro" id="IPR024810">
    <property type="entry name" value="MAB21L/cGLR"/>
</dbReference>
<dbReference type="GO" id="GO:0005524">
    <property type="term" value="F:ATP binding"/>
    <property type="evidence" value="ECO:0007669"/>
    <property type="project" value="UniProtKB-KW"/>
</dbReference>
<dbReference type="Gene3D" id="3.30.460.90">
    <property type="match status" value="1"/>
</dbReference>
<organism evidence="14 16">
    <name type="scientific">Drosophila virilis</name>
    <name type="common">Fruit fly</name>
    <dbReference type="NCBI Taxonomy" id="7244"/>
    <lineage>
        <taxon>Eukaryota</taxon>
        <taxon>Metazoa</taxon>
        <taxon>Ecdysozoa</taxon>
        <taxon>Arthropoda</taxon>
        <taxon>Hexapoda</taxon>
        <taxon>Insecta</taxon>
        <taxon>Pterygota</taxon>
        <taxon>Neoptera</taxon>
        <taxon>Endopterygota</taxon>
        <taxon>Diptera</taxon>
        <taxon>Brachycera</taxon>
        <taxon>Muscomorpha</taxon>
        <taxon>Ephydroidea</taxon>
        <taxon>Drosophilidae</taxon>
        <taxon>Drosophila</taxon>
    </lineage>
</organism>
<keyword evidence="5" id="KW-0548">Nucleotidyltransferase</keyword>
<dbReference type="PANTHER" id="PTHR10656">
    <property type="entry name" value="CELL FATE DETERMINING PROTEIN MAB21-RELATED"/>
    <property type="match status" value="1"/>
</dbReference>
<dbReference type="Pfam" id="PF03281">
    <property type="entry name" value="Mab-21"/>
    <property type="match status" value="1"/>
</dbReference>
<dbReference type="GO" id="GO:0005525">
    <property type="term" value="F:GTP binding"/>
    <property type="evidence" value="ECO:0007669"/>
    <property type="project" value="UniProtKB-KW"/>
</dbReference>
<evidence type="ECO:0000256" key="11">
    <source>
        <dbReference type="ARBA" id="ARBA00023211"/>
    </source>
</evidence>
<keyword evidence="10" id="KW-0342">GTP-binding</keyword>
<keyword evidence="6" id="KW-0479">Metal-binding</keyword>
<accession>B4LQ56</accession>
<dbReference type="EMBL" id="CH940648">
    <property type="protein sequence ID" value="KRF79933.1"/>
    <property type="molecule type" value="Genomic_DNA"/>
</dbReference>
<evidence type="ECO:0000256" key="8">
    <source>
        <dbReference type="ARBA" id="ARBA00022840"/>
    </source>
</evidence>
<dbReference type="GO" id="GO:0016779">
    <property type="term" value="F:nucleotidyltransferase activity"/>
    <property type="evidence" value="ECO:0007669"/>
    <property type="project" value="UniProtKB-KW"/>
</dbReference>